<keyword evidence="8" id="KW-1185">Reference proteome</keyword>
<reference evidence="7 8" key="1">
    <citation type="submission" date="2015-03" db="EMBL/GenBank/DDBJ databases">
        <title>Draft genome sequence of Elstera litoralis.</title>
        <authorList>
            <person name="Rahalkar M.C."/>
            <person name="Dhakephalkar P.K."/>
            <person name="Pore S.D."/>
            <person name="Arora P."/>
            <person name="Kapse N.G."/>
            <person name="Pandit P.S."/>
        </authorList>
    </citation>
    <scope>NUCLEOTIDE SEQUENCE [LARGE SCALE GENOMIC DNA]</scope>
    <source>
        <strain evidence="7 8">Dia-1</strain>
    </source>
</reference>
<feature type="domain" description="RapZ-like N-terminal" evidence="5">
    <location>
        <begin position="9"/>
        <end position="158"/>
    </location>
</feature>
<dbReference type="PIRSF" id="PIRSF005052">
    <property type="entry name" value="P-loopkin"/>
    <property type="match status" value="1"/>
</dbReference>
<evidence type="ECO:0000256" key="1">
    <source>
        <dbReference type="ARBA" id="ARBA00022741"/>
    </source>
</evidence>
<evidence type="ECO:0000259" key="6">
    <source>
        <dbReference type="Pfam" id="PF22740"/>
    </source>
</evidence>
<dbReference type="HAMAP" id="MF_00636">
    <property type="entry name" value="RapZ_like"/>
    <property type="match status" value="1"/>
</dbReference>
<comment type="caution">
    <text evidence="7">The sequence shown here is derived from an EMBL/GenBank/DDBJ whole genome shotgun (WGS) entry which is preliminary data.</text>
</comment>
<dbReference type="PANTHER" id="PTHR30448:SF0">
    <property type="entry name" value="RNASE ADAPTER PROTEIN RAPZ"/>
    <property type="match status" value="1"/>
</dbReference>
<dbReference type="Proteomes" id="UP000033774">
    <property type="component" value="Unassembled WGS sequence"/>
</dbReference>
<keyword evidence="3 4" id="KW-0342">GTP-binding</keyword>
<dbReference type="PANTHER" id="PTHR30448">
    <property type="entry name" value="RNASE ADAPTER PROTEIN RAPZ"/>
    <property type="match status" value="1"/>
</dbReference>
<dbReference type="NCBIfam" id="NF003828">
    <property type="entry name" value="PRK05416.1"/>
    <property type="match status" value="1"/>
</dbReference>
<feature type="binding site" evidence="4">
    <location>
        <begin position="62"/>
        <end position="65"/>
    </location>
    <ligand>
        <name>GTP</name>
        <dbReference type="ChEBI" id="CHEBI:37565"/>
    </ligand>
</feature>
<dbReference type="GO" id="GO:0005525">
    <property type="term" value="F:GTP binding"/>
    <property type="evidence" value="ECO:0007669"/>
    <property type="project" value="UniProtKB-UniRule"/>
</dbReference>
<feature type="domain" description="RapZ C-terminal" evidence="6">
    <location>
        <begin position="169"/>
        <end position="288"/>
    </location>
</feature>
<evidence type="ECO:0000259" key="5">
    <source>
        <dbReference type="Pfam" id="PF03668"/>
    </source>
</evidence>
<evidence type="ECO:0000256" key="4">
    <source>
        <dbReference type="HAMAP-Rule" id="MF_00636"/>
    </source>
</evidence>
<dbReference type="GO" id="GO:0005524">
    <property type="term" value="F:ATP binding"/>
    <property type="evidence" value="ECO:0007669"/>
    <property type="project" value="UniProtKB-UniRule"/>
</dbReference>
<dbReference type="PATRIC" id="fig|552518.3.peg.972"/>
<dbReference type="SUPFAM" id="SSF52540">
    <property type="entry name" value="P-loop containing nucleoside triphosphate hydrolases"/>
    <property type="match status" value="1"/>
</dbReference>
<evidence type="ECO:0000256" key="3">
    <source>
        <dbReference type="ARBA" id="ARBA00023134"/>
    </source>
</evidence>
<dbReference type="InterPro" id="IPR005337">
    <property type="entry name" value="RapZ-like"/>
</dbReference>
<dbReference type="InterPro" id="IPR027417">
    <property type="entry name" value="P-loop_NTPase"/>
</dbReference>
<dbReference type="EMBL" id="LAJY01000196">
    <property type="protein sequence ID" value="KJV09884.1"/>
    <property type="molecule type" value="Genomic_DNA"/>
</dbReference>
<evidence type="ECO:0000313" key="7">
    <source>
        <dbReference type="EMBL" id="KJV09884.1"/>
    </source>
</evidence>
<dbReference type="InterPro" id="IPR053930">
    <property type="entry name" value="RapZ-like_N"/>
</dbReference>
<organism evidence="7 8">
    <name type="scientific">Elstera litoralis</name>
    <dbReference type="NCBI Taxonomy" id="552518"/>
    <lineage>
        <taxon>Bacteria</taxon>
        <taxon>Pseudomonadati</taxon>
        <taxon>Pseudomonadota</taxon>
        <taxon>Alphaproteobacteria</taxon>
        <taxon>Rhodospirillales</taxon>
        <taxon>Rhodospirillaceae</taxon>
        <taxon>Elstera</taxon>
    </lineage>
</organism>
<feature type="binding site" evidence="4">
    <location>
        <begin position="14"/>
        <end position="21"/>
    </location>
    <ligand>
        <name>ATP</name>
        <dbReference type="ChEBI" id="CHEBI:30616"/>
    </ligand>
</feature>
<dbReference type="Pfam" id="PF22740">
    <property type="entry name" value="PapZ_C"/>
    <property type="match status" value="1"/>
</dbReference>
<proteinExistence type="inferred from homology"/>
<keyword evidence="1 4" id="KW-0547">Nucleotide-binding</keyword>
<dbReference type="InterPro" id="IPR053931">
    <property type="entry name" value="RapZ_C"/>
</dbReference>
<name>A0A0F3IWA9_9PROT</name>
<gene>
    <name evidence="7" type="ORF">VZ95_08575</name>
</gene>
<protein>
    <submittedName>
        <fullName evidence="7">Nucleotide-binding protein</fullName>
    </submittedName>
</protein>
<evidence type="ECO:0000256" key="2">
    <source>
        <dbReference type="ARBA" id="ARBA00022840"/>
    </source>
</evidence>
<sequence length="309" mass="34111">MVSQSQSPILVVSGMSGAGKSTALRALEDIGYEAVDNLPLPLLPMVAQLHDRIAEPLAIGIDIRTRGFSVDELLLALDKIETDSGTRPQLVFLDCDDDALVRRFTETRRRHPLAADRPAADGIALERALIGPLRQRAEDVIDTTVLAPGEFRRLMQELVQVKDGRSLLTVTVLSFSFRQGLPREADLVFDVRFLRNPYYDLSLRAFDGRTSGVAAYIQQDPDFGPFFANFKQLLLPLLPRYQEEGKSYLTIAFGCTGGKHRSVFLAEQTAAWLTENGWGAGIHHRELKDNRPARAGRESVVRDGAGGAL</sequence>
<keyword evidence="2 4" id="KW-0067">ATP-binding</keyword>
<dbReference type="Pfam" id="PF03668">
    <property type="entry name" value="RapZ-like_N"/>
    <property type="match status" value="1"/>
</dbReference>
<accession>A0A0F3IWA9</accession>
<dbReference type="AlphaFoldDB" id="A0A0F3IWA9"/>
<evidence type="ECO:0000313" key="8">
    <source>
        <dbReference type="Proteomes" id="UP000033774"/>
    </source>
</evidence>